<feature type="transmembrane region" description="Helical" evidence="7">
    <location>
        <begin position="167"/>
        <end position="195"/>
    </location>
</feature>
<dbReference type="InterPro" id="IPR018076">
    <property type="entry name" value="T2SS_GspF_dom"/>
</dbReference>
<feature type="region of interest" description="Disordered" evidence="6">
    <location>
        <begin position="24"/>
        <end position="45"/>
    </location>
</feature>
<evidence type="ECO:0000256" key="6">
    <source>
        <dbReference type="SAM" id="MobiDB-lite"/>
    </source>
</evidence>
<evidence type="ECO:0000256" key="4">
    <source>
        <dbReference type="ARBA" id="ARBA00022989"/>
    </source>
</evidence>
<proteinExistence type="predicted"/>
<comment type="caution">
    <text evidence="10">The sequence shown here is derived from an EMBL/GenBank/DDBJ whole genome shotgun (WGS) entry which is preliminary data.</text>
</comment>
<name>A0A8I1HW75_9CORY</name>
<evidence type="ECO:0000256" key="5">
    <source>
        <dbReference type="ARBA" id="ARBA00023136"/>
    </source>
</evidence>
<feature type="chain" id="PRO_5034805106" evidence="8">
    <location>
        <begin position="23"/>
        <end position="198"/>
    </location>
</feature>
<accession>A0A8I1HW75</accession>
<dbReference type="Proteomes" id="UP000603369">
    <property type="component" value="Unassembled WGS sequence"/>
</dbReference>
<feature type="domain" description="Type II secretion system protein GspF" evidence="9">
    <location>
        <begin position="65"/>
        <end position="186"/>
    </location>
</feature>
<gene>
    <name evidence="10" type="ORF">JDP02_07505</name>
</gene>
<dbReference type="RefSeq" id="WP_200435933.1">
    <property type="nucleotide sequence ID" value="NZ_JAEHFL010000010.1"/>
</dbReference>
<dbReference type="GO" id="GO:0005886">
    <property type="term" value="C:plasma membrane"/>
    <property type="evidence" value="ECO:0007669"/>
    <property type="project" value="UniProtKB-SubCell"/>
</dbReference>
<evidence type="ECO:0000313" key="11">
    <source>
        <dbReference type="Proteomes" id="UP000603369"/>
    </source>
</evidence>
<protein>
    <submittedName>
        <fullName evidence="10">Type II secretion system F family protein</fullName>
    </submittedName>
</protein>
<organism evidence="10 11">
    <name type="scientific">Corynebacterium tuberculostearicum</name>
    <dbReference type="NCBI Taxonomy" id="38304"/>
    <lineage>
        <taxon>Bacteria</taxon>
        <taxon>Bacillati</taxon>
        <taxon>Actinomycetota</taxon>
        <taxon>Actinomycetes</taxon>
        <taxon>Mycobacteriales</taxon>
        <taxon>Corynebacteriaceae</taxon>
        <taxon>Corynebacterium</taxon>
    </lineage>
</organism>
<dbReference type="AlphaFoldDB" id="A0A8I1HW75"/>
<evidence type="ECO:0000256" key="8">
    <source>
        <dbReference type="SAM" id="SignalP"/>
    </source>
</evidence>
<evidence type="ECO:0000256" key="7">
    <source>
        <dbReference type="SAM" id="Phobius"/>
    </source>
</evidence>
<evidence type="ECO:0000313" key="10">
    <source>
        <dbReference type="EMBL" id="MBK3428355.1"/>
    </source>
</evidence>
<keyword evidence="11" id="KW-1185">Reference proteome</keyword>
<dbReference type="PANTHER" id="PTHR35007:SF3">
    <property type="entry name" value="POSSIBLE CONSERVED ALANINE RICH MEMBRANE PROTEIN"/>
    <property type="match status" value="1"/>
</dbReference>
<keyword evidence="8" id="KW-0732">Signal</keyword>
<comment type="subcellular location">
    <subcellularLocation>
        <location evidence="1">Cell membrane</location>
        <topology evidence="1">Multi-pass membrane protein</topology>
    </subcellularLocation>
</comment>
<evidence type="ECO:0000256" key="3">
    <source>
        <dbReference type="ARBA" id="ARBA00022692"/>
    </source>
</evidence>
<keyword evidence="4 7" id="KW-1133">Transmembrane helix</keyword>
<dbReference type="PANTHER" id="PTHR35007">
    <property type="entry name" value="INTEGRAL MEMBRANE PROTEIN-RELATED"/>
    <property type="match status" value="1"/>
</dbReference>
<keyword evidence="3 7" id="KW-0812">Transmembrane</keyword>
<evidence type="ECO:0000256" key="1">
    <source>
        <dbReference type="ARBA" id="ARBA00004651"/>
    </source>
</evidence>
<reference evidence="10 11" key="1">
    <citation type="submission" date="2020-12" db="EMBL/GenBank/DDBJ databases">
        <title>Draft genome sequence of the commensal strain Corynebacterium tuberculostearicum MFP09/CIP 102622 isolated from human skin.</title>
        <authorList>
            <person name="Boukerb A.M."/>
            <person name="Janvier X."/>
            <person name="Feuilloley M.G.J."/>
            <person name="Groboillot A."/>
        </authorList>
    </citation>
    <scope>NUCLEOTIDE SEQUENCE [LARGE SCALE GENOMIC DNA]</scope>
    <source>
        <strain evidence="10 11">CIP 102622</strain>
    </source>
</reference>
<keyword evidence="2" id="KW-1003">Cell membrane</keyword>
<dbReference type="EMBL" id="JAEHFL010000010">
    <property type="protein sequence ID" value="MBK3428355.1"/>
    <property type="molecule type" value="Genomic_DNA"/>
</dbReference>
<evidence type="ECO:0000256" key="2">
    <source>
        <dbReference type="ARBA" id="ARBA00022475"/>
    </source>
</evidence>
<evidence type="ECO:0000259" key="9">
    <source>
        <dbReference type="Pfam" id="PF00482"/>
    </source>
</evidence>
<sequence length="198" mass="19837">MTPLIFIALAALVGLPPHTARLAPASATETTAKTPRDGPTARGGLISKLKPVAPLDPLAVAGDVELFAACLAAGLSVHGATTAVARTADAQTTELWETVAALLGVGVPAQSAWGHMKGHAGLEDLAQLVIMSGQSGATIAAGCQRICTSLRAEASAHATAQAERAGVFIALPLAVCFLPAFIVLGLAPVVISLGAQLL</sequence>
<keyword evidence="5 7" id="KW-0472">Membrane</keyword>
<feature type="signal peptide" evidence="8">
    <location>
        <begin position="1"/>
        <end position="22"/>
    </location>
</feature>
<dbReference type="Pfam" id="PF00482">
    <property type="entry name" value="T2SSF"/>
    <property type="match status" value="1"/>
</dbReference>